<sequence length="443" mass="49038">MATDFAVHQHGVDDLIRCAFESGTPASVALSNARIILALLTIPLPPSPPFYDAKEARFPSQLKLKDTKKLTDSVLGIPTEERLEKVVYAHSMLRPFLNYEREQLVRSLNGSGPHGAAFLSNVHPECTPRIQSPRCIYSEDDVATLAETYIFHPVITAVRVQRGGSFNLDSMGAEYPYLASCAKGSVIPDRQLLNEVIPSNGPPGRPNAAVAPVLCVEYKTERVFQILKSRFTIEKQKTPSSIFSDLQQYNEEYFPEGCAVQFLWPENVTAADSDKLTRVLVQIWLEMKISAAVIITSYDSTIFCVRNGNTLYLSPTYHPVSQTPGGMNELRLATYCFFKYALGLYPENLNLNINLPSRNDDTREWPSPKDMSIVESFGVVHQTLCSSVVARRKEEEKAKDSGQPESGASSSKKLSSSERGSSPLTPVPSDSDSDERMSISSDK</sequence>
<evidence type="ECO:0000313" key="1">
    <source>
        <dbReference type="EMBL" id="KAI0084608.1"/>
    </source>
</evidence>
<reference evidence="1" key="1">
    <citation type="journal article" date="2021" name="Environ. Microbiol.">
        <title>Gene family expansions and transcriptome signatures uncover fungal adaptations to wood decay.</title>
        <authorList>
            <person name="Hage H."/>
            <person name="Miyauchi S."/>
            <person name="Viragh M."/>
            <person name="Drula E."/>
            <person name="Min B."/>
            <person name="Chaduli D."/>
            <person name="Navarro D."/>
            <person name="Favel A."/>
            <person name="Norest M."/>
            <person name="Lesage-Meessen L."/>
            <person name="Balint B."/>
            <person name="Merenyi Z."/>
            <person name="de Eugenio L."/>
            <person name="Morin E."/>
            <person name="Martinez A.T."/>
            <person name="Baldrian P."/>
            <person name="Stursova M."/>
            <person name="Martinez M.J."/>
            <person name="Novotny C."/>
            <person name="Magnuson J.K."/>
            <person name="Spatafora J.W."/>
            <person name="Maurice S."/>
            <person name="Pangilinan J."/>
            <person name="Andreopoulos W."/>
            <person name="LaButti K."/>
            <person name="Hundley H."/>
            <person name="Na H."/>
            <person name="Kuo A."/>
            <person name="Barry K."/>
            <person name="Lipzen A."/>
            <person name="Henrissat B."/>
            <person name="Riley R."/>
            <person name="Ahrendt S."/>
            <person name="Nagy L.G."/>
            <person name="Grigoriev I.V."/>
            <person name="Martin F."/>
            <person name="Rosso M.N."/>
        </authorList>
    </citation>
    <scope>NUCLEOTIDE SEQUENCE</scope>
    <source>
        <strain evidence="1">CBS 384.51</strain>
    </source>
</reference>
<dbReference type="EMBL" id="MU274940">
    <property type="protein sequence ID" value="KAI0084608.1"/>
    <property type="molecule type" value="Genomic_DNA"/>
</dbReference>
<comment type="caution">
    <text evidence="1">The sequence shown here is derived from an EMBL/GenBank/DDBJ whole genome shotgun (WGS) entry which is preliminary data.</text>
</comment>
<evidence type="ECO:0000313" key="2">
    <source>
        <dbReference type="Proteomes" id="UP001055072"/>
    </source>
</evidence>
<keyword evidence="2" id="KW-1185">Reference proteome</keyword>
<gene>
    <name evidence="1" type="ORF">BDY19DRAFT_970143</name>
</gene>
<name>A0ACB8TRJ7_9APHY</name>
<dbReference type="Proteomes" id="UP001055072">
    <property type="component" value="Unassembled WGS sequence"/>
</dbReference>
<protein>
    <submittedName>
        <fullName evidence="1">Uncharacterized protein</fullName>
    </submittedName>
</protein>
<proteinExistence type="predicted"/>
<organism evidence="1 2">
    <name type="scientific">Irpex rosettiformis</name>
    <dbReference type="NCBI Taxonomy" id="378272"/>
    <lineage>
        <taxon>Eukaryota</taxon>
        <taxon>Fungi</taxon>
        <taxon>Dikarya</taxon>
        <taxon>Basidiomycota</taxon>
        <taxon>Agaricomycotina</taxon>
        <taxon>Agaricomycetes</taxon>
        <taxon>Polyporales</taxon>
        <taxon>Irpicaceae</taxon>
        <taxon>Irpex</taxon>
    </lineage>
</organism>
<accession>A0ACB8TRJ7</accession>